<evidence type="ECO:0000256" key="1">
    <source>
        <dbReference type="SAM" id="Phobius"/>
    </source>
</evidence>
<evidence type="ECO:0000313" key="2">
    <source>
        <dbReference type="EMBL" id="MBA8062492.1"/>
    </source>
</evidence>
<dbReference type="AlphaFoldDB" id="A0A7D6ZNY9"/>
<evidence type="ECO:0000313" key="3">
    <source>
        <dbReference type="EMBL" id="QLO12950.1"/>
    </source>
</evidence>
<dbReference type="InterPro" id="IPR020513">
    <property type="entry name" value="Uncharacterised_IM_YaiY"/>
</dbReference>
<evidence type="ECO:0000313" key="7">
    <source>
        <dbReference type="Proteomes" id="UP000591803"/>
    </source>
</evidence>
<gene>
    <name evidence="2" type="ORF">HV077_08810</name>
    <name evidence="4" type="ORF">HV164_17570</name>
    <name evidence="3" type="ORF">HV183_05615</name>
</gene>
<reference evidence="5 6" key="1">
    <citation type="submission" date="2020-06" db="EMBL/GenBank/DDBJ databases">
        <title>REHAB project genomes.</title>
        <authorList>
            <person name="Shaw L.P."/>
        </authorList>
    </citation>
    <scope>NUCLEOTIDE SEQUENCE [LARGE SCALE GENOMIC DNA]</scope>
    <source>
        <strain evidence="2 7">RHBSTW-00116</strain>
        <strain evidence="6">RHBSTW-00334</strain>
        <strain evidence="5">RHBSTW-00398</strain>
    </source>
</reference>
<dbReference type="EMBL" id="JABXRI010000001">
    <property type="protein sequence ID" value="MBA8062492.1"/>
    <property type="molecule type" value="Genomic_DNA"/>
</dbReference>
<feature type="transmembrane region" description="Helical" evidence="1">
    <location>
        <begin position="68"/>
        <end position="97"/>
    </location>
</feature>
<proteinExistence type="predicted"/>
<protein>
    <submittedName>
        <fullName evidence="2">DUF2755 family protein</fullName>
    </submittedName>
</protein>
<sequence length="107" mass="11886">MADFTLSKFPFKGKHRDPSSLTGNIVYAVFVLFCFWVGAQVLTLLAHAPGIYEQLMQLQMQESGRPHIEIGLGVGTIFGLIPFLVGGLILGTIAAVLHWRQRHHKDD</sequence>
<evidence type="ECO:0000313" key="4">
    <source>
        <dbReference type="EMBL" id="QLY38220.1"/>
    </source>
</evidence>
<dbReference type="OrthoDB" id="6559177at2"/>
<dbReference type="GO" id="GO:0016020">
    <property type="term" value="C:membrane"/>
    <property type="evidence" value="ECO:0007669"/>
    <property type="project" value="InterPro"/>
</dbReference>
<evidence type="ECO:0000313" key="5">
    <source>
        <dbReference type="Proteomes" id="UP000510650"/>
    </source>
</evidence>
<dbReference type="RefSeq" id="WP_115259259.1">
    <property type="nucleotide sequence ID" value="NZ_CP038856.1"/>
</dbReference>
<keyword evidence="1" id="KW-0812">Transmembrane</keyword>
<organism evidence="2 7">
    <name type="scientific">Citrobacter freundii</name>
    <dbReference type="NCBI Taxonomy" id="546"/>
    <lineage>
        <taxon>Bacteria</taxon>
        <taxon>Pseudomonadati</taxon>
        <taxon>Pseudomonadota</taxon>
        <taxon>Gammaproteobacteria</taxon>
        <taxon>Enterobacterales</taxon>
        <taxon>Enterobacteriaceae</taxon>
        <taxon>Citrobacter</taxon>
        <taxon>Citrobacter freundii complex</taxon>
    </lineage>
</organism>
<dbReference type="Proteomes" id="UP000591803">
    <property type="component" value="Unassembled WGS sequence"/>
</dbReference>
<keyword evidence="1" id="KW-0472">Membrane</keyword>
<dbReference type="Proteomes" id="UP000512043">
    <property type="component" value="Chromosome"/>
</dbReference>
<dbReference type="Pfam" id="PF10954">
    <property type="entry name" value="DUF2755"/>
    <property type="match status" value="1"/>
</dbReference>
<dbReference type="Proteomes" id="UP000510650">
    <property type="component" value="Chromosome"/>
</dbReference>
<name>A0A7D6ZNY9_CITFR</name>
<dbReference type="EMBL" id="CP056597">
    <property type="protein sequence ID" value="QLY38220.1"/>
    <property type="molecule type" value="Genomic_DNA"/>
</dbReference>
<evidence type="ECO:0000313" key="6">
    <source>
        <dbReference type="Proteomes" id="UP000512043"/>
    </source>
</evidence>
<reference evidence="3" key="2">
    <citation type="journal article" date="2021" name="Microb. Genom.">
        <title>A genomic epidemiological study shows that prevalence of antimicrobial resistance in Enterobacterales is associated with the livestock host, as well as antimicrobial usage.</title>
        <authorList>
            <person name="AbuOun M."/>
            <person name="Jones H."/>
            <person name="Stubberfield E."/>
            <person name="Gilson D."/>
            <person name="Shaw L.P."/>
            <person name="Hubbard A.T.M."/>
            <person name="Chau K.K."/>
            <person name="Sebra R."/>
            <person name="Peto T.E.A."/>
            <person name="Crook D.W."/>
            <person name="Read D.S."/>
            <person name="Gweon H.S."/>
            <person name="Walker A.S."/>
            <person name="Stoesser N."/>
            <person name="Smith R.P."/>
            <person name="Anjum M.F."/>
            <person name="On Behalf Of The Rehab Consortium."/>
        </authorList>
    </citation>
    <scope>NUCLEOTIDE SEQUENCE</scope>
    <source>
        <strain evidence="4">RHBSTW-00334</strain>
        <strain evidence="3">RHBSTW-00398</strain>
    </source>
</reference>
<accession>A0A7D6ZNY9</accession>
<feature type="transmembrane region" description="Helical" evidence="1">
    <location>
        <begin position="21"/>
        <end position="48"/>
    </location>
</feature>
<keyword evidence="1" id="KW-1133">Transmembrane helix</keyword>
<dbReference type="EMBL" id="CP055538">
    <property type="protein sequence ID" value="QLO12950.1"/>
    <property type="molecule type" value="Genomic_DNA"/>
</dbReference>